<dbReference type="EMBL" id="QGKY02001925">
    <property type="protein sequence ID" value="KAF2546748.1"/>
    <property type="molecule type" value="Genomic_DNA"/>
</dbReference>
<dbReference type="Proteomes" id="UP000266723">
    <property type="component" value="Unassembled WGS sequence"/>
</dbReference>
<dbReference type="AlphaFoldDB" id="A0A3N6QVG9"/>
<comment type="caution">
    <text evidence="1">The sequence shown here is derived from an EMBL/GenBank/DDBJ whole genome shotgun (WGS) entry which is preliminary data.</text>
</comment>
<gene>
    <name evidence="2" type="ORF">DY000_02046662</name>
    <name evidence="1" type="ORF">F2Q70_00020776</name>
</gene>
<reference evidence="1" key="1">
    <citation type="submission" date="2019-12" db="EMBL/GenBank/DDBJ databases">
        <title>Genome sequencing and annotation of Brassica cretica.</title>
        <authorList>
            <person name="Studholme D.J."/>
            <person name="Sarris P.F."/>
        </authorList>
    </citation>
    <scope>NUCLEOTIDE SEQUENCE</scope>
    <source>
        <strain evidence="1">PFS-102/07</strain>
        <tissue evidence="1">Leaf</tissue>
    </source>
</reference>
<name>A0A3N6QVG9_BRACR</name>
<evidence type="ECO:0000313" key="1">
    <source>
        <dbReference type="EMBL" id="KAF2546748.1"/>
    </source>
</evidence>
<proteinExistence type="predicted"/>
<dbReference type="EMBL" id="QGKV02000297">
    <property type="protein sequence ID" value="KAF3611097.1"/>
    <property type="molecule type" value="Genomic_DNA"/>
</dbReference>
<evidence type="ECO:0000313" key="2">
    <source>
        <dbReference type="EMBL" id="KAF3611097.1"/>
    </source>
</evidence>
<accession>A0A3N6QVG9</accession>
<sequence length="118" mass="13141">MRCTSGGACWWSTVTAPVRVLLSTLKLLDFIVYHIIKEIINDGFRWDSSSKAPTITVKTSLHCISAARASIIASDDTTPPTVMYDNSSLFRWHGSPVVKNSDRGDKMRQLRIVSSSMH</sequence>
<reference evidence="2 3" key="3">
    <citation type="journal article" date="2020" name="BMC Genomics">
        <title>Intraspecific diversification of the crop wild relative Brassica cretica Lam. using demographic model selection.</title>
        <authorList>
            <person name="Kioukis A."/>
            <person name="Michalopoulou V.A."/>
            <person name="Briers L."/>
            <person name="Pirintsos S."/>
            <person name="Studholme D.J."/>
            <person name="Pavlidis P."/>
            <person name="Sarris P.F."/>
        </authorList>
    </citation>
    <scope>NUCLEOTIDE SEQUENCE [LARGE SCALE GENOMIC DNA]</scope>
    <source>
        <strain evidence="3">cv. PFS-1207/04</strain>
        <strain evidence="2">PFS-1207/04</strain>
    </source>
</reference>
<keyword evidence="3" id="KW-1185">Reference proteome</keyword>
<evidence type="ECO:0000313" key="3">
    <source>
        <dbReference type="Proteomes" id="UP000266723"/>
    </source>
</evidence>
<organism evidence="1">
    <name type="scientific">Brassica cretica</name>
    <name type="common">Mustard</name>
    <dbReference type="NCBI Taxonomy" id="69181"/>
    <lineage>
        <taxon>Eukaryota</taxon>
        <taxon>Viridiplantae</taxon>
        <taxon>Streptophyta</taxon>
        <taxon>Embryophyta</taxon>
        <taxon>Tracheophyta</taxon>
        <taxon>Spermatophyta</taxon>
        <taxon>Magnoliopsida</taxon>
        <taxon>eudicotyledons</taxon>
        <taxon>Gunneridae</taxon>
        <taxon>Pentapetalae</taxon>
        <taxon>rosids</taxon>
        <taxon>malvids</taxon>
        <taxon>Brassicales</taxon>
        <taxon>Brassicaceae</taxon>
        <taxon>Brassiceae</taxon>
        <taxon>Brassica</taxon>
    </lineage>
</organism>
<protein>
    <submittedName>
        <fullName evidence="1">Uncharacterized protein</fullName>
    </submittedName>
</protein>
<reference evidence="2" key="2">
    <citation type="submission" date="2019-12" db="EMBL/GenBank/DDBJ databases">
        <authorList>
            <person name="Studholme D.J."/>
            <person name="Sarris P."/>
        </authorList>
    </citation>
    <scope>NUCLEOTIDE SEQUENCE</scope>
    <source>
        <strain evidence="2">PFS-1207/04</strain>
        <tissue evidence="2">Leaf</tissue>
    </source>
</reference>